<gene>
    <name evidence="2" type="ORF">ElP_70110</name>
</gene>
<organism evidence="2 3">
    <name type="scientific">Tautonia plasticadhaerens</name>
    <dbReference type="NCBI Taxonomy" id="2527974"/>
    <lineage>
        <taxon>Bacteria</taxon>
        <taxon>Pseudomonadati</taxon>
        <taxon>Planctomycetota</taxon>
        <taxon>Planctomycetia</taxon>
        <taxon>Isosphaerales</taxon>
        <taxon>Isosphaeraceae</taxon>
        <taxon>Tautonia</taxon>
    </lineage>
</organism>
<evidence type="ECO:0000313" key="3">
    <source>
        <dbReference type="Proteomes" id="UP000317835"/>
    </source>
</evidence>
<accession>A0A518HDW7</accession>
<evidence type="ECO:0000256" key="1">
    <source>
        <dbReference type="SAM" id="SignalP"/>
    </source>
</evidence>
<proteinExistence type="predicted"/>
<dbReference type="AlphaFoldDB" id="A0A518HDW7"/>
<dbReference type="KEGG" id="tpla:ElP_70110"/>
<feature type="signal peptide" evidence="1">
    <location>
        <begin position="1"/>
        <end position="29"/>
    </location>
</feature>
<sequence precursor="true">MPRMPRRLPALIRSACLASLVALPSPSTATDPRATDGGLNDLVIYLSTDHPQGVPEVEFRQIRDELGRMGIAVTPAVHVHRYYYNGNKQYQGPFVVGGPTVIVANHPRTNERIYVEAQLPSGYPEIAYDDCSITYIYPERRVELKFPVGRPGQTAVSYLPGRGLGLRLHEIGRARAELREEARQTDPLRSSLAGVRQNLRDTTRGLAVATGSVVGQGTQAIGQVISSAPGIRYLQSRGQQALVQRDQARFRTAVERVRTEEIEYAPTIR</sequence>
<dbReference type="EMBL" id="CP036426">
    <property type="protein sequence ID" value="QDV39049.1"/>
    <property type="molecule type" value="Genomic_DNA"/>
</dbReference>
<name>A0A518HDW7_9BACT</name>
<feature type="chain" id="PRO_5022108956" evidence="1">
    <location>
        <begin position="30"/>
        <end position="269"/>
    </location>
</feature>
<reference evidence="2 3" key="1">
    <citation type="submission" date="2019-02" db="EMBL/GenBank/DDBJ databases">
        <title>Deep-cultivation of Planctomycetes and their phenomic and genomic characterization uncovers novel biology.</title>
        <authorList>
            <person name="Wiegand S."/>
            <person name="Jogler M."/>
            <person name="Boedeker C."/>
            <person name="Pinto D."/>
            <person name="Vollmers J."/>
            <person name="Rivas-Marin E."/>
            <person name="Kohn T."/>
            <person name="Peeters S.H."/>
            <person name="Heuer A."/>
            <person name="Rast P."/>
            <person name="Oberbeckmann S."/>
            <person name="Bunk B."/>
            <person name="Jeske O."/>
            <person name="Meyerdierks A."/>
            <person name="Storesund J.E."/>
            <person name="Kallscheuer N."/>
            <person name="Luecker S."/>
            <person name="Lage O.M."/>
            <person name="Pohl T."/>
            <person name="Merkel B.J."/>
            <person name="Hornburger P."/>
            <person name="Mueller R.-W."/>
            <person name="Bruemmer F."/>
            <person name="Labrenz M."/>
            <person name="Spormann A.M."/>
            <person name="Op den Camp H."/>
            <person name="Overmann J."/>
            <person name="Amann R."/>
            <person name="Jetten M.S.M."/>
            <person name="Mascher T."/>
            <person name="Medema M.H."/>
            <person name="Devos D.P."/>
            <person name="Kaster A.-K."/>
            <person name="Ovreas L."/>
            <person name="Rohde M."/>
            <person name="Galperin M.Y."/>
            <person name="Jogler C."/>
        </authorList>
    </citation>
    <scope>NUCLEOTIDE SEQUENCE [LARGE SCALE GENOMIC DNA]</scope>
    <source>
        <strain evidence="2 3">ElP</strain>
    </source>
</reference>
<keyword evidence="1" id="KW-0732">Signal</keyword>
<evidence type="ECO:0000313" key="2">
    <source>
        <dbReference type="EMBL" id="QDV39049.1"/>
    </source>
</evidence>
<dbReference type="RefSeq" id="WP_145278032.1">
    <property type="nucleotide sequence ID" value="NZ_CP036426.1"/>
</dbReference>
<protein>
    <submittedName>
        <fullName evidence="2">Uncharacterized protein</fullName>
    </submittedName>
</protein>
<keyword evidence="3" id="KW-1185">Reference proteome</keyword>
<dbReference type="Proteomes" id="UP000317835">
    <property type="component" value="Chromosome"/>
</dbReference>
<dbReference type="OrthoDB" id="286121at2"/>